<keyword evidence="7" id="KW-1133">Transmembrane helix</keyword>
<keyword evidence="4" id="KW-0233">DNA recombination</keyword>
<organism evidence="8 9">
    <name type="scientific">Hahella chejuensis (strain KCTC 2396)</name>
    <dbReference type="NCBI Taxonomy" id="349521"/>
    <lineage>
        <taxon>Bacteria</taxon>
        <taxon>Pseudomonadati</taxon>
        <taxon>Pseudomonadota</taxon>
        <taxon>Gammaproteobacteria</taxon>
        <taxon>Oceanospirillales</taxon>
        <taxon>Hahellaceae</taxon>
        <taxon>Hahella</taxon>
    </lineage>
</organism>
<dbReference type="Pfam" id="PF02646">
    <property type="entry name" value="RmuC"/>
    <property type="match status" value="1"/>
</dbReference>
<proteinExistence type="inferred from homology"/>
<dbReference type="eggNOG" id="COG1322">
    <property type="taxonomic scope" value="Bacteria"/>
</dbReference>
<dbReference type="AlphaFoldDB" id="Q2SCG4"/>
<evidence type="ECO:0000256" key="3">
    <source>
        <dbReference type="ARBA" id="ARBA00023054"/>
    </source>
</evidence>
<dbReference type="KEGG" id="hch:HCH_04970"/>
<evidence type="ECO:0000256" key="4">
    <source>
        <dbReference type="ARBA" id="ARBA00023172"/>
    </source>
</evidence>
<sequence>MALLQLYWPYLAAGGIGLAVALLALIGMMRQRRQRRDLELRNAQIIEKLLAREEEVARLQEACAEKTQRCESMQREVGVLQQSNAAVRARMESIHERYVQVEAAAKDKDANLSELTQALSAAQSELASLKTAAAKEQLHHQEKLKLLEASREALTQEFQLLANRIFESSTQKLSEFSQNNLKTILDPLNTQLNDFRKKVEDVYDKEAQQRFSLSAEIKKLQTLNERISDDAIKLTNALKGDNKAAGTWGEVILERILERSGLVKGREYEVQSAQRNEAGRRIQPDVIIRLPENKNVVVDSKVSLVAYEQYHNASDDSARIDYLKQHVLSVRQHIKGLSGKRYQDALGLNSLDFVLLFIPIEGAFAAAVQGDQSLFNEAFQLNVVIVSPSTLLATLRTIHNIWRYEHQSQNAQEIARQAGYLYDKFVNFVQDLEEVGQRLQQTQGAYDTAMGRLATGRGNLITRVEKLKQLGARAGKQLSESTLQRAQMSEEGDSRTVSLSLGDGAGL</sequence>
<evidence type="ECO:0000256" key="1">
    <source>
        <dbReference type="ARBA" id="ARBA00003416"/>
    </source>
</evidence>
<keyword evidence="3 5" id="KW-0175">Coiled coil</keyword>
<evidence type="ECO:0000313" key="8">
    <source>
        <dbReference type="EMBL" id="ABC31660.1"/>
    </source>
</evidence>
<keyword evidence="7" id="KW-0472">Membrane</keyword>
<evidence type="ECO:0000256" key="2">
    <source>
        <dbReference type="ARBA" id="ARBA00009840"/>
    </source>
</evidence>
<feature type="region of interest" description="Disordered" evidence="6">
    <location>
        <begin position="486"/>
        <end position="507"/>
    </location>
</feature>
<feature type="coiled-coil region" evidence="5">
    <location>
        <begin position="105"/>
        <end position="164"/>
    </location>
</feature>
<keyword evidence="7" id="KW-0812">Transmembrane</keyword>
<comment type="similarity">
    <text evidence="2">Belongs to the RmuC family.</text>
</comment>
<evidence type="ECO:0000313" key="9">
    <source>
        <dbReference type="Proteomes" id="UP000000238"/>
    </source>
</evidence>
<dbReference type="PANTHER" id="PTHR30563:SF0">
    <property type="entry name" value="DNA RECOMBINATION PROTEIN RMUC"/>
    <property type="match status" value="1"/>
</dbReference>
<evidence type="ECO:0000256" key="5">
    <source>
        <dbReference type="SAM" id="Coils"/>
    </source>
</evidence>
<dbReference type="GO" id="GO:0006310">
    <property type="term" value="P:DNA recombination"/>
    <property type="evidence" value="ECO:0007669"/>
    <property type="project" value="UniProtKB-KW"/>
</dbReference>
<keyword evidence="9" id="KW-1185">Reference proteome</keyword>
<comment type="function">
    <text evidence="1">Involved in DNA recombination.</text>
</comment>
<protein>
    <submittedName>
        <fullName evidence="8">Uncharacterized protein conserved in bacteria</fullName>
    </submittedName>
</protein>
<name>Q2SCG4_HAHCH</name>
<feature type="coiled-coil region" evidence="5">
    <location>
        <begin position="28"/>
        <end position="76"/>
    </location>
</feature>
<dbReference type="RefSeq" id="WP_011398725.1">
    <property type="nucleotide sequence ID" value="NC_007645.1"/>
</dbReference>
<dbReference type="HOGENOM" id="CLU_024057_0_1_6"/>
<accession>Q2SCG4</accession>
<dbReference type="STRING" id="349521.HCH_04970"/>
<dbReference type="PANTHER" id="PTHR30563">
    <property type="entry name" value="DNA RECOMBINATION PROTEIN RMUC"/>
    <property type="match status" value="1"/>
</dbReference>
<evidence type="ECO:0000256" key="7">
    <source>
        <dbReference type="SAM" id="Phobius"/>
    </source>
</evidence>
<dbReference type="InterPro" id="IPR003798">
    <property type="entry name" value="DNA_recombination_RmuC"/>
</dbReference>
<dbReference type="EMBL" id="CP000155">
    <property type="protein sequence ID" value="ABC31660.1"/>
    <property type="molecule type" value="Genomic_DNA"/>
</dbReference>
<feature type="transmembrane region" description="Helical" evidence="7">
    <location>
        <begin position="6"/>
        <end position="26"/>
    </location>
</feature>
<gene>
    <name evidence="8" type="ordered locus">HCH_04970</name>
</gene>
<reference evidence="8 9" key="1">
    <citation type="journal article" date="2005" name="Nucleic Acids Res.">
        <title>Genomic blueprint of Hahella chejuensis, a marine microbe producing an algicidal agent.</title>
        <authorList>
            <person name="Jeong H."/>
            <person name="Yim J.H."/>
            <person name="Lee C."/>
            <person name="Choi S.-H."/>
            <person name="Park Y.K."/>
            <person name="Yoon S.H."/>
            <person name="Hur C.-G."/>
            <person name="Kang H.-Y."/>
            <person name="Kim D."/>
            <person name="Lee H.H."/>
            <person name="Park K.H."/>
            <person name="Park S.-H."/>
            <person name="Park H.-S."/>
            <person name="Lee H.K."/>
            <person name="Oh T.K."/>
            <person name="Kim J.F."/>
        </authorList>
    </citation>
    <scope>NUCLEOTIDE SEQUENCE [LARGE SCALE GENOMIC DNA]</scope>
    <source>
        <strain evidence="8 9">KCTC 2396</strain>
    </source>
</reference>
<evidence type="ECO:0000256" key="6">
    <source>
        <dbReference type="SAM" id="MobiDB-lite"/>
    </source>
</evidence>
<dbReference type="Proteomes" id="UP000000238">
    <property type="component" value="Chromosome"/>
</dbReference>